<feature type="region of interest" description="Disordered" evidence="3">
    <location>
        <begin position="534"/>
        <end position="558"/>
    </location>
</feature>
<dbReference type="SMART" id="SM00360">
    <property type="entry name" value="RRM"/>
    <property type="match status" value="1"/>
</dbReference>
<sequence length="699" mass="81769">MRETTRRRSVRPWRRNIPNQDWQRGIYSSYRDDNRDKRHKAEWRQPHRKDPEEEGWTTVTYGQRRRREGTRYAWLDRRGKKESDTDKRRMSFSLYVDNIHPRTTKDALLKVFKEFGVVMQIFISSKRRANTKLKFGFVRYGTEKEAKNAITNAKGLKVEGETLFVKWARYVEEVTEKGNKRRREHMKTEQGTLWHKQWRESRRDGRSYMEVLTNGENKDTKREEDRSQRPGPQGNMLRQIPYTKQEKLRFIQGSPCMEKLVWLGRSLIVETKEPSNRVEIFNLITPYWPTACMVRDLGSFKFIVTFRSYDDREEALKVELGETVESQIRRNFELATEKIGTLVELDKDIEEGLSMESAKIRVVTDLMPFIEDHFFLIINNAKYEIFVKEIEGMMELQWRRDPQRKNNNVLVSSSRVGNTDGVYTASHQDHWQDQIEGKVGDGEDATNGGNKVGELNVHEVETNDGGLENLENRAKEFIDSSSSLKNALEEDDFLKCLEKNKEFNDDLLASQKTAEGYIDYNLEEEYALVANYAGPKKRKKAQEEEDVDPIHYSHNSDFFSPLVEDDRAYLDEKAQCEMFAKHEINSPTTSAHTNRKGRINATSRQDLSTTYTKKRKSRSSRSKPNKSNSNSKHLDEEDPDIVRLEENSSDDAQSNEDEEAHLTLEVGRKLNLKAQDEDKAKESFLLLRRSSRRRGGSHK</sequence>
<dbReference type="InterPro" id="IPR012677">
    <property type="entry name" value="Nucleotide-bd_a/b_plait_sf"/>
</dbReference>
<dbReference type="PANTHER" id="PTHR48029:SF1">
    <property type="entry name" value="NUCLEOLAR PROTEIN 8"/>
    <property type="match status" value="1"/>
</dbReference>
<accession>A0AAN9III2</accession>
<evidence type="ECO:0000256" key="2">
    <source>
        <dbReference type="PROSITE-ProRule" id="PRU00176"/>
    </source>
</evidence>
<feature type="region of interest" description="Disordered" evidence="3">
    <location>
        <begin position="581"/>
        <end position="699"/>
    </location>
</feature>
<feature type="compositionally biased region" description="Basic residues" evidence="3">
    <location>
        <begin position="612"/>
        <end position="624"/>
    </location>
</feature>
<keyword evidence="1 2" id="KW-0694">RNA-binding</keyword>
<protein>
    <recommendedName>
        <fullName evidence="4">RRM domain-containing protein</fullName>
    </recommendedName>
</protein>
<name>A0AAN9III2_CROPI</name>
<feature type="compositionally biased region" description="Polar residues" evidence="3">
    <location>
        <begin position="600"/>
        <end position="611"/>
    </location>
</feature>
<evidence type="ECO:0000313" key="5">
    <source>
        <dbReference type="EMBL" id="KAK7282143.1"/>
    </source>
</evidence>
<comment type="caution">
    <text evidence="5">The sequence shown here is derived from an EMBL/GenBank/DDBJ whole genome shotgun (WGS) entry which is preliminary data.</text>
</comment>
<feature type="compositionally biased region" description="Basic and acidic residues" evidence="3">
    <location>
        <begin position="632"/>
        <end position="646"/>
    </location>
</feature>
<evidence type="ECO:0000256" key="1">
    <source>
        <dbReference type="ARBA" id="ARBA00022884"/>
    </source>
</evidence>
<feature type="compositionally biased region" description="Basic and acidic residues" evidence="3">
    <location>
        <begin position="660"/>
        <end position="682"/>
    </location>
</feature>
<dbReference type="CDD" id="cd00590">
    <property type="entry name" value="RRM_SF"/>
    <property type="match status" value="1"/>
</dbReference>
<feature type="compositionally biased region" description="Basic residues" evidence="3">
    <location>
        <begin position="689"/>
        <end position="699"/>
    </location>
</feature>
<proteinExistence type="predicted"/>
<gene>
    <name evidence="5" type="ORF">RIF29_10717</name>
</gene>
<dbReference type="GO" id="GO:0003723">
    <property type="term" value="F:RNA binding"/>
    <property type="evidence" value="ECO:0007669"/>
    <property type="project" value="UniProtKB-UniRule"/>
</dbReference>
<dbReference type="Pfam" id="PF00076">
    <property type="entry name" value="RRM_1"/>
    <property type="match status" value="1"/>
</dbReference>
<dbReference type="EMBL" id="JAYWIO010000002">
    <property type="protein sequence ID" value="KAK7282143.1"/>
    <property type="molecule type" value="Genomic_DNA"/>
</dbReference>
<feature type="domain" description="RRM" evidence="4">
    <location>
        <begin position="92"/>
        <end position="170"/>
    </location>
</feature>
<feature type="compositionally biased region" description="Basic and acidic residues" evidence="3">
    <location>
        <begin position="216"/>
        <end position="228"/>
    </location>
</feature>
<feature type="compositionally biased region" description="Basic and acidic residues" evidence="3">
    <location>
        <begin position="42"/>
        <end position="51"/>
    </location>
</feature>
<dbReference type="Gene3D" id="3.30.70.330">
    <property type="match status" value="1"/>
</dbReference>
<evidence type="ECO:0000259" key="4">
    <source>
        <dbReference type="PROSITE" id="PS50102"/>
    </source>
</evidence>
<evidence type="ECO:0000313" key="6">
    <source>
        <dbReference type="Proteomes" id="UP001372338"/>
    </source>
</evidence>
<dbReference type="PANTHER" id="PTHR48029">
    <property type="entry name" value="NUCLEOLAR PROTEIN 8"/>
    <property type="match status" value="1"/>
</dbReference>
<dbReference type="SUPFAM" id="SSF54928">
    <property type="entry name" value="RNA-binding domain, RBD"/>
    <property type="match status" value="1"/>
</dbReference>
<dbReference type="InterPro" id="IPR000504">
    <property type="entry name" value="RRM_dom"/>
</dbReference>
<feature type="region of interest" description="Disordered" evidence="3">
    <location>
        <begin position="24"/>
        <end position="56"/>
    </location>
</feature>
<organism evidence="5 6">
    <name type="scientific">Crotalaria pallida</name>
    <name type="common">Smooth rattlebox</name>
    <name type="synonym">Crotalaria striata</name>
    <dbReference type="NCBI Taxonomy" id="3830"/>
    <lineage>
        <taxon>Eukaryota</taxon>
        <taxon>Viridiplantae</taxon>
        <taxon>Streptophyta</taxon>
        <taxon>Embryophyta</taxon>
        <taxon>Tracheophyta</taxon>
        <taxon>Spermatophyta</taxon>
        <taxon>Magnoliopsida</taxon>
        <taxon>eudicotyledons</taxon>
        <taxon>Gunneridae</taxon>
        <taxon>Pentapetalae</taxon>
        <taxon>rosids</taxon>
        <taxon>fabids</taxon>
        <taxon>Fabales</taxon>
        <taxon>Fabaceae</taxon>
        <taxon>Papilionoideae</taxon>
        <taxon>50 kb inversion clade</taxon>
        <taxon>genistoids sensu lato</taxon>
        <taxon>core genistoids</taxon>
        <taxon>Crotalarieae</taxon>
        <taxon>Crotalaria</taxon>
    </lineage>
</organism>
<dbReference type="InterPro" id="IPR035979">
    <property type="entry name" value="RBD_domain_sf"/>
</dbReference>
<dbReference type="Proteomes" id="UP001372338">
    <property type="component" value="Unassembled WGS sequence"/>
</dbReference>
<reference evidence="5 6" key="1">
    <citation type="submission" date="2024-01" db="EMBL/GenBank/DDBJ databases">
        <title>The genomes of 5 underutilized Papilionoideae crops provide insights into root nodulation and disease resistanc.</title>
        <authorList>
            <person name="Yuan L."/>
        </authorList>
    </citation>
    <scope>NUCLEOTIDE SEQUENCE [LARGE SCALE GENOMIC DNA]</scope>
    <source>
        <strain evidence="5">ZHUSHIDOU_FW_LH</strain>
        <tissue evidence="5">Leaf</tissue>
    </source>
</reference>
<keyword evidence="6" id="KW-1185">Reference proteome</keyword>
<feature type="region of interest" description="Disordered" evidence="3">
    <location>
        <begin position="210"/>
        <end position="238"/>
    </location>
</feature>
<feature type="compositionally biased region" description="Acidic residues" evidence="3">
    <location>
        <begin position="647"/>
        <end position="659"/>
    </location>
</feature>
<dbReference type="AlphaFoldDB" id="A0AAN9III2"/>
<dbReference type="PROSITE" id="PS50102">
    <property type="entry name" value="RRM"/>
    <property type="match status" value="1"/>
</dbReference>
<evidence type="ECO:0000256" key="3">
    <source>
        <dbReference type="SAM" id="MobiDB-lite"/>
    </source>
</evidence>